<protein>
    <submittedName>
        <fullName evidence="1">Uncharacterized protein</fullName>
    </submittedName>
</protein>
<accession>A0A4Y8CPT0</accession>
<evidence type="ECO:0000313" key="2">
    <source>
        <dbReference type="Proteomes" id="UP000297299"/>
    </source>
</evidence>
<dbReference type="EMBL" id="PHWZ01000411">
    <property type="protein sequence ID" value="TEY40942.1"/>
    <property type="molecule type" value="Genomic_DNA"/>
</dbReference>
<dbReference type="STRING" id="38488.A0A4Y8CPT0"/>
<sequence>MDNEWEVFITERTIIAKSYIDTNFLNYTPSINKFQLADGDLPTDASDAIKGINKNSTEQNTDSYKLFSDEVEKLKDTEPKEEEWEKVVNLASDRAKVTANAIIDGAAETAKSFIKNLPPLQRMPAANLYDTGLQCVLQFAKKVFEGISKIMSSIVEFLAGIWNKITEVWNNVQSLAKQAIDAIFGGMLLQFDELEEPEEPAVVE</sequence>
<name>A0A4Y8CPT0_9HELO</name>
<dbReference type="OrthoDB" id="5342588at2759"/>
<organism evidence="1 2">
    <name type="scientific">Botryotinia calthae</name>
    <dbReference type="NCBI Taxonomy" id="38488"/>
    <lineage>
        <taxon>Eukaryota</taxon>
        <taxon>Fungi</taxon>
        <taxon>Dikarya</taxon>
        <taxon>Ascomycota</taxon>
        <taxon>Pezizomycotina</taxon>
        <taxon>Leotiomycetes</taxon>
        <taxon>Helotiales</taxon>
        <taxon>Sclerotiniaceae</taxon>
        <taxon>Botryotinia</taxon>
    </lineage>
</organism>
<proteinExistence type="predicted"/>
<keyword evidence="2" id="KW-1185">Reference proteome</keyword>
<dbReference type="AlphaFoldDB" id="A0A4Y8CPT0"/>
<dbReference type="Proteomes" id="UP000297299">
    <property type="component" value="Unassembled WGS sequence"/>
</dbReference>
<reference evidence="1 2" key="1">
    <citation type="submission" date="2017-11" db="EMBL/GenBank/DDBJ databases">
        <title>Comparative genomics of Botrytis spp.</title>
        <authorList>
            <person name="Valero-Jimenez C.A."/>
            <person name="Tapia P."/>
            <person name="Veloso J."/>
            <person name="Silva-Moreno E."/>
            <person name="Staats M."/>
            <person name="Valdes J.H."/>
            <person name="Van Kan J.A.L."/>
        </authorList>
    </citation>
    <scope>NUCLEOTIDE SEQUENCE [LARGE SCALE GENOMIC DNA]</scope>
    <source>
        <strain evidence="1 2">MUCL2830</strain>
    </source>
</reference>
<gene>
    <name evidence="1" type="ORF">BOTCAL_0412g00040</name>
</gene>
<comment type="caution">
    <text evidence="1">The sequence shown here is derived from an EMBL/GenBank/DDBJ whole genome shotgun (WGS) entry which is preliminary data.</text>
</comment>
<evidence type="ECO:0000313" key="1">
    <source>
        <dbReference type="EMBL" id="TEY40942.1"/>
    </source>
</evidence>